<evidence type="ECO:0000313" key="2">
    <source>
        <dbReference type="EMBL" id="KAA8895668.1"/>
    </source>
</evidence>
<dbReference type="Proteomes" id="UP000326924">
    <property type="component" value="Unassembled WGS sequence"/>
</dbReference>
<keyword evidence="1" id="KW-0040">ANK repeat</keyword>
<organism evidence="2 3">
    <name type="scientific">Sphaerosporella brunnea</name>
    <dbReference type="NCBI Taxonomy" id="1250544"/>
    <lineage>
        <taxon>Eukaryota</taxon>
        <taxon>Fungi</taxon>
        <taxon>Dikarya</taxon>
        <taxon>Ascomycota</taxon>
        <taxon>Pezizomycotina</taxon>
        <taxon>Pezizomycetes</taxon>
        <taxon>Pezizales</taxon>
        <taxon>Pyronemataceae</taxon>
        <taxon>Sphaerosporella</taxon>
    </lineage>
</organism>
<comment type="caution">
    <text evidence="2">The sequence shown here is derived from an EMBL/GenBank/DDBJ whole genome shotgun (WGS) entry which is preliminary data.</text>
</comment>
<dbReference type="PROSITE" id="PS50088">
    <property type="entry name" value="ANK_REPEAT"/>
    <property type="match status" value="1"/>
</dbReference>
<feature type="repeat" description="ANK" evidence="1">
    <location>
        <begin position="324"/>
        <end position="348"/>
    </location>
</feature>
<dbReference type="InParanoid" id="A0A5J5ELQ3"/>
<dbReference type="InterPro" id="IPR036770">
    <property type="entry name" value="Ankyrin_rpt-contain_sf"/>
</dbReference>
<proteinExistence type="predicted"/>
<gene>
    <name evidence="2" type="ORF">FN846DRAFT_995832</name>
</gene>
<dbReference type="InterPro" id="IPR002110">
    <property type="entry name" value="Ankyrin_rpt"/>
</dbReference>
<dbReference type="Gene3D" id="1.25.40.20">
    <property type="entry name" value="Ankyrin repeat-containing domain"/>
    <property type="match status" value="1"/>
</dbReference>
<accession>A0A5J5ELQ3</accession>
<dbReference type="SUPFAM" id="SSF48403">
    <property type="entry name" value="Ankyrin repeat"/>
    <property type="match status" value="1"/>
</dbReference>
<dbReference type="PROSITE" id="PS50297">
    <property type="entry name" value="ANK_REP_REGION"/>
    <property type="match status" value="1"/>
</dbReference>
<protein>
    <submittedName>
        <fullName evidence="2">Uncharacterized protein</fullName>
    </submittedName>
</protein>
<name>A0A5J5ELQ3_9PEZI</name>
<dbReference type="AlphaFoldDB" id="A0A5J5ELQ3"/>
<dbReference type="OrthoDB" id="7464126at2759"/>
<reference evidence="2 3" key="1">
    <citation type="submission" date="2019-09" db="EMBL/GenBank/DDBJ databases">
        <title>Draft genome of the ectomycorrhizal ascomycete Sphaerosporella brunnea.</title>
        <authorList>
            <consortium name="DOE Joint Genome Institute"/>
            <person name="Benucci G.M."/>
            <person name="Marozzi G."/>
            <person name="Antonielli L."/>
            <person name="Sanchez S."/>
            <person name="Marco P."/>
            <person name="Wang X."/>
            <person name="Falini L.B."/>
            <person name="Barry K."/>
            <person name="Haridas S."/>
            <person name="Lipzen A."/>
            <person name="Labutti K."/>
            <person name="Grigoriev I.V."/>
            <person name="Murat C."/>
            <person name="Martin F."/>
            <person name="Albertini E."/>
            <person name="Donnini D."/>
            <person name="Bonito G."/>
        </authorList>
    </citation>
    <scope>NUCLEOTIDE SEQUENCE [LARGE SCALE GENOMIC DNA]</scope>
    <source>
        <strain evidence="2 3">Sb_GMNB300</strain>
    </source>
</reference>
<dbReference type="EMBL" id="VXIS01000249">
    <property type="protein sequence ID" value="KAA8895668.1"/>
    <property type="molecule type" value="Genomic_DNA"/>
</dbReference>
<keyword evidence="3" id="KW-1185">Reference proteome</keyword>
<evidence type="ECO:0000313" key="3">
    <source>
        <dbReference type="Proteomes" id="UP000326924"/>
    </source>
</evidence>
<evidence type="ECO:0000256" key="1">
    <source>
        <dbReference type="PROSITE-ProRule" id="PRU00023"/>
    </source>
</evidence>
<sequence length="348" mass="39423">MTPVEMDGENSDDVNRFERETTACVEDRVLFDGFVEVDDEFKREIIKKLREKAGGMFLWAELQIKILCRLKRMTLSQIEARLDKLPPNSASAYDTIYDMIETEPDEDDPVNAKNALRWVMCSDRPLSPETWSHAVWLASGVQTKRKGFENHGGLQKFPNPPASYEPTIIDAEYPRRICHNLVGIDSKRNVVQLIHLSVREFLEKKPEFTETPPHAVAAETCLSVLCRASPEYMKGPATACVNEHGLRHLLHAPNRSKRILSLQRSFFRPSLAFNTWLQTAMVHDKELCMGIDPLFVAASYGLAQVCQDLLDDDPKRSSRAINVHGRTAPHAAAQLNHCDVIDILLKFS</sequence>
<dbReference type="PANTHER" id="PTHR10039">
    <property type="entry name" value="AMELOGENIN"/>
    <property type="match status" value="1"/>
</dbReference>